<comment type="similarity">
    <text evidence="2 6">Belongs to the class-III pyridoxal-phosphate-dependent aminotransferase family.</text>
</comment>
<dbReference type="AlphaFoldDB" id="A0A6G8ZXV4"/>
<organism evidence="7 8">
    <name type="scientific">Bradyrhizobium symbiodeficiens</name>
    <dbReference type="NCBI Taxonomy" id="1404367"/>
    <lineage>
        <taxon>Bacteria</taxon>
        <taxon>Pseudomonadati</taxon>
        <taxon>Pseudomonadota</taxon>
        <taxon>Alphaproteobacteria</taxon>
        <taxon>Hyphomicrobiales</taxon>
        <taxon>Nitrobacteraceae</taxon>
        <taxon>Bradyrhizobium</taxon>
    </lineage>
</organism>
<dbReference type="PANTHER" id="PTHR43094:SF1">
    <property type="entry name" value="AMINOTRANSFERASE CLASS-III"/>
    <property type="match status" value="1"/>
</dbReference>
<dbReference type="RefSeq" id="WP_166466494.1">
    <property type="nucleotide sequence ID" value="NZ_CP050066.2"/>
</dbReference>
<keyword evidence="4 7" id="KW-0032">Aminotransferase</keyword>
<gene>
    <name evidence="7" type="ORF">HAV00_01375</name>
</gene>
<evidence type="ECO:0000256" key="2">
    <source>
        <dbReference type="ARBA" id="ARBA00008954"/>
    </source>
</evidence>
<dbReference type="GO" id="GO:0030170">
    <property type="term" value="F:pyridoxal phosphate binding"/>
    <property type="evidence" value="ECO:0007669"/>
    <property type="project" value="InterPro"/>
</dbReference>
<evidence type="ECO:0000256" key="1">
    <source>
        <dbReference type="ARBA" id="ARBA00001933"/>
    </source>
</evidence>
<protein>
    <submittedName>
        <fullName evidence="7">Aspartate aminotransferase family protein</fullName>
    </submittedName>
</protein>
<dbReference type="Pfam" id="PF00202">
    <property type="entry name" value="Aminotran_3"/>
    <property type="match status" value="1"/>
</dbReference>
<dbReference type="Gene3D" id="3.90.1150.10">
    <property type="entry name" value="Aspartate Aminotransferase, domain 1"/>
    <property type="match status" value="1"/>
</dbReference>
<dbReference type="InterPro" id="IPR005814">
    <property type="entry name" value="Aminotrans_3"/>
</dbReference>
<dbReference type="InterPro" id="IPR015421">
    <property type="entry name" value="PyrdxlP-dep_Trfase_major"/>
</dbReference>
<dbReference type="GO" id="GO:0006526">
    <property type="term" value="P:L-arginine biosynthetic process"/>
    <property type="evidence" value="ECO:0007669"/>
    <property type="project" value="UniProtKB-KW"/>
</dbReference>
<dbReference type="InterPro" id="IPR015424">
    <property type="entry name" value="PyrdxlP-dep_Trfase"/>
</dbReference>
<dbReference type="PANTHER" id="PTHR43094">
    <property type="entry name" value="AMINOTRANSFERASE"/>
    <property type="match status" value="1"/>
</dbReference>
<evidence type="ECO:0000256" key="3">
    <source>
        <dbReference type="ARBA" id="ARBA00022571"/>
    </source>
</evidence>
<keyword evidence="3" id="KW-0028">Amino-acid biosynthesis</keyword>
<dbReference type="Gene3D" id="3.40.640.10">
    <property type="entry name" value="Type I PLP-dependent aspartate aminotransferase-like (Major domain)"/>
    <property type="match status" value="1"/>
</dbReference>
<evidence type="ECO:0000313" key="8">
    <source>
        <dbReference type="Proteomes" id="UP000500895"/>
    </source>
</evidence>
<dbReference type="GO" id="GO:0005829">
    <property type="term" value="C:cytosol"/>
    <property type="evidence" value="ECO:0007669"/>
    <property type="project" value="TreeGrafter"/>
</dbReference>
<evidence type="ECO:0000256" key="4">
    <source>
        <dbReference type="ARBA" id="ARBA00022576"/>
    </source>
</evidence>
<accession>A0A6G8ZXV4</accession>
<sequence length="449" mass="48073">MAPRTSRVLHRSLRETPPKAIGGEGVYLFAEDGRRVLDASGGAAVSCLGHQHPRVITAMAKQASTLAYAHTAFFSSEPAEALAETLVGHEPGGLAYAYFVSGGSEAIEASIKLARQYFIERGEPQRQHFIARRQSYHGNTLGALAAGGNAWRRAPYAPLLSAAFSHVTPAFAYHEQRDGESDPQFVARLAAELEAEFQRLGPNTVAAFLAEPVVGATAGAVTAPHGYFRAVREICDRHGALLILDEVMCGMGRTGTTHAWEQEGVAPDIQAIAKGLGGGYQPIGAMLASGKIIDTIRVGSGAFQHGHTYLAHPLACAAALAVQEVIREDGLLERVKERGRQLEQRLTERFGNHRHVGDIRGRGLFWAIELVSDRASRTSFDPALKLNQKIKAEAFANGLGCYPGGGTVDGVRGDHILLAPPYIASADEIDQIVDKLGTAVDNVLRSVNH</sequence>
<dbReference type="EMBL" id="CP050066">
    <property type="protein sequence ID" value="QIP04988.1"/>
    <property type="molecule type" value="Genomic_DNA"/>
</dbReference>
<keyword evidence="4 7" id="KW-0808">Transferase</keyword>
<evidence type="ECO:0000256" key="6">
    <source>
        <dbReference type="RuleBase" id="RU003560"/>
    </source>
</evidence>
<comment type="cofactor">
    <cofactor evidence="1">
        <name>pyridoxal 5'-phosphate</name>
        <dbReference type="ChEBI" id="CHEBI:597326"/>
    </cofactor>
</comment>
<name>A0A6G8ZXV4_9BRAD</name>
<dbReference type="FunFam" id="3.40.640.10:FF:000004">
    <property type="entry name" value="Acetylornithine aminotransferase"/>
    <property type="match status" value="1"/>
</dbReference>
<dbReference type="NCBIfam" id="NF005685">
    <property type="entry name" value="PRK07483.1"/>
    <property type="match status" value="1"/>
</dbReference>
<dbReference type="CDD" id="cd00610">
    <property type="entry name" value="OAT_like"/>
    <property type="match status" value="1"/>
</dbReference>
<evidence type="ECO:0000313" key="7">
    <source>
        <dbReference type="EMBL" id="QIP04988.1"/>
    </source>
</evidence>
<evidence type="ECO:0000256" key="5">
    <source>
        <dbReference type="ARBA" id="ARBA00022898"/>
    </source>
</evidence>
<dbReference type="InterPro" id="IPR015422">
    <property type="entry name" value="PyrdxlP-dep_Trfase_small"/>
</dbReference>
<proteinExistence type="inferred from homology"/>
<keyword evidence="3" id="KW-0055">Arginine biosynthesis</keyword>
<dbReference type="Proteomes" id="UP000500895">
    <property type="component" value="Chromosome"/>
</dbReference>
<dbReference type="GO" id="GO:0008483">
    <property type="term" value="F:transaminase activity"/>
    <property type="evidence" value="ECO:0007669"/>
    <property type="project" value="UniProtKB-KW"/>
</dbReference>
<keyword evidence="5 6" id="KW-0663">Pyridoxal phosphate</keyword>
<reference evidence="7 8" key="1">
    <citation type="journal article" date="2020" name="Int. J. Syst. Evol. Microbiol.">
        <title>Description and complete genome sequences of Bradyrhizobium symbiodeficiens sp. nov., a non-symbiotic bacterium associated with legumes native to Canada.</title>
        <authorList>
            <person name="Bromfield E.S.P."/>
            <person name="Cloutier S."/>
            <person name="Nguyen H.D.T."/>
        </authorList>
    </citation>
    <scope>NUCLEOTIDE SEQUENCE [LARGE SCALE GENOMIC DNA]</scope>
    <source>
        <strain evidence="7 8">101S1MB</strain>
    </source>
</reference>
<dbReference type="SUPFAM" id="SSF53383">
    <property type="entry name" value="PLP-dependent transferases"/>
    <property type="match status" value="1"/>
</dbReference>